<evidence type="ECO:0000313" key="2">
    <source>
        <dbReference type="EMBL" id="WZW98404.1"/>
    </source>
</evidence>
<sequence length="72" mass="8409">MGWNLDTRAAAAYLGYAAHTLECWRWERRGPLYLKLPSGAIRYDRDALDEWAKSGHWTKPYRHDLEGDDLSD</sequence>
<reference evidence="2 3" key="1">
    <citation type="journal article" date="2023" name="Environ Microbiome">
        <title>A coral-associated actinobacterium mitigates coral bleaching under heat stress.</title>
        <authorList>
            <person name="Li J."/>
            <person name="Zou Y."/>
            <person name="Li Q."/>
            <person name="Zhang J."/>
            <person name="Bourne D.G."/>
            <person name="Lyu Y."/>
            <person name="Liu C."/>
            <person name="Zhang S."/>
        </authorList>
    </citation>
    <scope>NUCLEOTIDE SEQUENCE [LARGE SCALE GENOMIC DNA]</scope>
    <source>
        <strain evidence="2 3">SCSIO 13291</strain>
    </source>
</reference>
<dbReference type="EMBL" id="CP115965">
    <property type="protein sequence ID" value="WZW98404.1"/>
    <property type="molecule type" value="Genomic_DNA"/>
</dbReference>
<dbReference type="SUPFAM" id="SSF46955">
    <property type="entry name" value="Putative DNA-binding domain"/>
    <property type="match status" value="1"/>
</dbReference>
<keyword evidence="3" id="KW-1185">Reference proteome</keyword>
<dbReference type="Pfam" id="PF12728">
    <property type="entry name" value="HTH_17"/>
    <property type="match status" value="1"/>
</dbReference>
<organism evidence="2 3">
    <name type="scientific">Propioniciclava soli</name>
    <dbReference type="NCBI Taxonomy" id="2775081"/>
    <lineage>
        <taxon>Bacteria</taxon>
        <taxon>Bacillati</taxon>
        <taxon>Actinomycetota</taxon>
        <taxon>Actinomycetes</taxon>
        <taxon>Propionibacteriales</taxon>
        <taxon>Propionibacteriaceae</taxon>
        <taxon>Propioniciclava</taxon>
    </lineage>
</organism>
<accession>A0ABZ3C6P1</accession>
<evidence type="ECO:0000259" key="1">
    <source>
        <dbReference type="Pfam" id="PF12728"/>
    </source>
</evidence>
<dbReference type="InterPro" id="IPR041657">
    <property type="entry name" value="HTH_17"/>
</dbReference>
<dbReference type="RefSeq" id="WP_342372454.1">
    <property type="nucleotide sequence ID" value="NZ_CP115965.1"/>
</dbReference>
<feature type="domain" description="Helix-turn-helix" evidence="1">
    <location>
        <begin position="5"/>
        <end position="54"/>
    </location>
</feature>
<protein>
    <submittedName>
        <fullName evidence="2">Helix-turn-helix domain-containing protein</fullName>
    </submittedName>
</protein>
<gene>
    <name evidence="2" type="ORF">PCC79_16180</name>
</gene>
<evidence type="ECO:0000313" key="3">
    <source>
        <dbReference type="Proteomes" id="UP001434337"/>
    </source>
</evidence>
<dbReference type="Proteomes" id="UP001434337">
    <property type="component" value="Chromosome"/>
</dbReference>
<dbReference type="InterPro" id="IPR009061">
    <property type="entry name" value="DNA-bd_dom_put_sf"/>
</dbReference>
<name>A0ABZ3C6P1_9ACTN</name>
<proteinExistence type="predicted"/>